<evidence type="ECO:0000313" key="1">
    <source>
        <dbReference type="EMBL" id="CAG9947149.1"/>
    </source>
</evidence>
<evidence type="ECO:0000313" key="2">
    <source>
        <dbReference type="Proteomes" id="UP000836387"/>
    </source>
</evidence>
<name>A0ACA9U2R7_BIOOC</name>
<accession>A0ACA9U2R7</accession>
<keyword evidence="2" id="KW-1185">Reference proteome</keyword>
<gene>
    <name evidence="1" type="ORF">CRV2_00013261</name>
</gene>
<protein>
    <submittedName>
        <fullName evidence="1">Uncharacterized protein</fullName>
    </submittedName>
</protein>
<sequence>MASTQEGGEKPLNASEKAYLKDNFGDEFHFLRDHELKIYKEEDRSEGRAILRAFQKYDTLPEEDCSPSGDNEAAPELPQENHFRADNRAEETQYQHQTPRAFAPAPGFDYVGSLIDGSAQDPALVSAPGGGEQHQGPAREYDMNPNQFGYNHEQSGAFDGGYQGGFQGGRQDGYHCGRDGGHVGGYSSRQENGRHNPFEGGPNFRQGFLDECSDWYVEQYGSWNDGCDDLHDAGYEDVYDYGHDDSYDYVHDDVYDSGARAEFVLRTQELQQMKTS</sequence>
<reference evidence="1" key="1">
    <citation type="submission" date="2020-04" db="EMBL/GenBank/DDBJ databases">
        <authorList>
            <person name="Broberg M."/>
        </authorList>
    </citation>
    <scope>NUCLEOTIDE SEQUENCE</scope>
</reference>
<comment type="caution">
    <text evidence="1">The sequence shown here is derived from an EMBL/GenBank/DDBJ whole genome shotgun (WGS) entry which is preliminary data.</text>
</comment>
<organism evidence="1 2">
    <name type="scientific">Clonostachys rosea f. rosea IK726</name>
    <dbReference type="NCBI Taxonomy" id="1349383"/>
    <lineage>
        <taxon>Eukaryota</taxon>
        <taxon>Fungi</taxon>
        <taxon>Dikarya</taxon>
        <taxon>Ascomycota</taxon>
        <taxon>Pezizomycotina</taxon>
        <taxon>Sordariomycetes</taxon>
        <taxon>Hypocreomycetidae</taxon>
        <taxon>Hypocreales</taxon>
        <taxon>Bionectriaceae</taxon>
        <taxon>Clonostachys</taxon>
    </lineage>
</organism>
<dbReference type="EMBL" id="CADEHS020000011">
    <property type="protein sequence ID" value="CAG9947149.1"/>
    <property type="molecule type" value="Genomic_DNA"/>
</dbReference>
<dbReference type="Proteomes" id="UP000836387">
    <property type="component" value="Unassembled WGS sequence"/>
</dbReference>
<proteinExistence type="predicted"/>
<reference evidence="1" key="2">
    <citation type="submission" date="2021-10" db="EMBL/GenBank/DDBJ databases">
        <authorList>
            <person name="Piombo E."/>
        </authorList>
    </citation>
    <scope>NUCLEOTIDE SEQUENCE</scope>
</reference>